<accession>A0AAW2UYP2</accession>
<feature type="compositionally biased region" description="Acidic residues" evidence="2">
    <location>
        <begin position="574"/>
        <end position="587"/>
    </location>
</feature>
<sequence length="657" mass="73872">MGAPDMDELSFTDSELDYHVRNALKAVVQGDCDFYNQLVAVIHHKERLVAEEVALLVTCLKAVTGAVSSIHIAHHRSLLAAILGMSLWDYGTDVMDALVELLVSLASSSGEYIDLCLEMLVGNFIPPSAPPSASYFVELLKQPRGLAKKNQVLDRVHSTLKDIASVVPLSPLRLEKIVRDRMPNIYTKEPVLEAIVSSHGPRHSSCALSGCGESFTRADAKFIVMYVENMLRLESGVMGELVGSTILVALVDRLIDLDVEIAWDEILQDDFHKGIFDMELEDLEGHADHIEQDCNELTREALIQRFFSGNLVAEKLDSLMVLTFEHLRSCAESGRLVQVFEILLQSFQKTILTAYKSKFVQFVMFYACSLDPENCGKMFADLLLNIFVSTPNPEWRMSSVAYLASYLARAKFVSVSFVAAMLESVVNWCFLYCKNQEGDINPKAHKVFYAGCQATMYVLCFRMRQMLAIPRLKSQLCLMHIEDILGHPLKPLQVCLPSIVEEFLRLVKANHVFSLPESFVEYGMLESENSRAFGGMERFDMFFPFDPCLLRKCDSYIRPNYVYWSMVRSTYDEDDGEGTSDEDVEEADASRNGMSIPDDGSGRSYDDDGNSDADEFDYSLNKMSITPRDSSNKFGGRMQRFMQMPSKIRPSASPESL</sequence>
<dbReference type="PANTHER" id="PTHR12790:SF0">
    <property type="entry name" value="RNA POLYMERASE I-SPECIFIC TRANSCRIPTION INITIATION FACTOR RRN3-RELATED"/>
    <property type="match status" value="1"/>
</dbReference>
<protein>
    <recommendedName>
        <fullName evidence="4">RNA polymerase I-specific transcription initiation factor RRN3</fullName>
    </recommendedName>
</protein>
<dbReference type="GO" id="GO:0006361">
    <property type="term" value="P:transcription initiation at RNA polymerase I promoter"/>
    <property type="evidence" value="ECO:0007669"/>
    <property type="project" value="InterPro"/>
</dbReference>
<comment type="similarity">
    <text evidence="1">Belongs to the RRN3 family.</text>
</comment>
<dbReference type="GO" id="GO:0001042">
    <property type="term" value="F:RNA polymerase I core binding"/>
    <property type="evidence" value="ECO:0007669"/>
    <property type="project" value="TreeGrafter"/>
</dbReference>
<dbReference type="Pfam" id="PF05327">
    <property type="entry name" value="RRN3"/>
    <property type="match status" value="2"/>
</dbReference>
<feature type="compositionally biased region" description="Polar residues" evidence="2">
    <location>
        <begin position="621"/>
        <end position="633"/>
    </location>
</feature>
<dbReference type="InterPro" id="IPR007991">
    <property type="entry name" value="RNA_pol_I_trans_ini_fac_RRN3"/>
</dbReference>
<gene>
    <name evidence="3" type="ORF">Slati_3227700</name>
</gene>
<evidence type="ECO:0000313" key="3">
    <source>
        <dbReference type="EMBL" id="KAL0422048.1"/>
    </source>
</evidence>
<organism evidence="3">
    <name type="scientific">Sesamum latifolium</name>
    <dbReference type="NCBI Taxonomy" id="2727402"/>
    <lineage>
        <taxon>Eukaryota</taxon>
        <taxon>Viridiplantae</taxon>
        <taxon>Streptophyta</taxon>
        <taxon>Embryophyta</taxon>
        <taxon>Tracheophyta</taxon>
        <taxon>Spermatophyta</taxon>
        <taxon>Magnoliopsida</taxon>
        <taxon>eudicotyledons</taxon>
        <taxon>Gunneridae</taxon>
        <taxon>Pentapetalae</taxon>
        <taxon>asterids</taxon>
        <taxon>lamiids</taxon>
        <taxon>Lamiales</taxon>
        <taxon>Pedaliaceae</taxon>
        <taxon>Sesamum</taxon>
    </lineage>
</organism>
<dbReference type="InterPro" id="IPR016024">
    <property type="entry name" value="ARM-type_fold"/>
</dbReference>
<name>A0AAW2UYP2_9LAMI</name>
<feature type="region of interest" description="Disordered" evidence="2">
    <location>
        <begin position="574"/>
        <end position="657"/>
    </location>
</feature>
<dbReference type="PANTHER" id="PTHR12790">
    <property type="entry name" value="TRANSCRIPTION INITIATION FACTOR IA RRN3"/>
    <property type="match status" value="1"/>
</dbReference>
<dbReference type="SUPFAM" id="SSF48371">
    <property type="entry name" value="ARM repeat"/>
    <property type="match status" value="1"/>
</dbReference>
<dbReference type="GO" id="GO:0005634">
    <property type="term" value="C:nucleus"/>
    <property type="evidence" value="ECO:0007669"/>
    <property type="project" value="TreeGrafter"/>
</dbReference>
<evidence type="ECO:0008006" key="4">
    <source>
        <dbReference type="Google" id="ProtNLM"/>
    </source>
</evidence>
<dbReference type="GO" id="GO:0001181">
    <property type="term" value="F:RNA polymerase I general transcription initiation factor activity"/>
    <property type="evidence" value="ECO:0007669"/>
    <property type="project" value="InterPro"/>
</dbReference>
<comment type="caution">
    <text evidence="3">The sequence shown here is derived from an EMBL/GenBank/DDBJ whole genome shotgun (WGS) entry which is preliminary data.</text>
</comment>
<dbReference type="AlphaFoldDB" id="A0AAW2UYP2"/>
<dbReference type="EMBL" id="JACGWN010000011">
    <property type="protein sequence ID" value="KAL0422048.1"/>
    <property type="molecule type" value="Genomic_DNA"/>
</dbReference>
<reference evidence="3" key="1">
    <citation type="submission" date="2020-06" db="EMBL/GenBank/DDBJ databases">
        <authorList>
            <person name="Li T."/>
            <person name="Hu X."/>
            <person name="Zhang T."/>
            <person name="Song X."/>
            <person name="Zhang H."/>
            <person name="Dai N."/>
            <person name="Sheng W."/>
            <person name="Hou X."/>
            <person name="Wei L."/>
        </authorList>
    </citation>
    <scope>NUCLEOTIDE SEQUENCE</scope>
    <source>
        <strain evidence="3">KEN1</strain>
        <tissue evidence="3">Leaf</tissue>
    </source>
</reference>
<evidence type="ECO:0000256" key="1">
    <source>
        <dbReference type="ARBA" id="ARBA00010098"/>
    </source>
</evidence>
<reference evidence="3" key="2">
    <citation type="journal article" date="2024" name="Plant">
        <title>Genomic evolution and insights into agronomic trait innovations of Sesamum species.</title>
        <authorList>
            <person name="Miao H."/>
            <person name="Wang L."/>
            <person name="Qu L."/>
            <person name="Liu H."/>
            <person name="Sun Y."/>
            <person name="Le M."/>
            <person name="Wang Q."/>
            <person name="Wei S."/>
            <person name="Zheng Y."/>
            <person name="Lin W."/>
            <person name="Duan Y."/>
            <person name="Cao H."/>
            <person name="Xiong S."/>
            <person name="Wang X."/>
            <person name="Wei L."/>
            <person name="Li C."/>
            <person name="Ma Q."/>
            <person name="Ju M."/>
            <person name="Zhao R."/>
            <person name="Li G."/>
            <person name="Mu C."/>
            <person name="Tian Q."/>
            <person name="Mei H."/>
            <person name="Zhang T."/>
            <person name="Gao T."/>
            <person name="Zhang H."/>
        </authorList>
    </citation>
    <scope>NUCLEOTIDE SEQUENCE</scope>
    <source>
        <strain evidence="3">KEN1</strain>
    </source>
</reference>
<feature type="compositionally biased region" description="Acidic residues" evidence="2">
    <location>
        <begin position="607"/>
        <end position="617"/>
    </location>
</feature>
<proteinExistence type="inferred from homology"/>
<evidence type="ECO:0000256" key="2">
    <source>
        <dbReference type="SAM" id="MobiDB-lite"/>
    </source>
</evidence>